<dbReference type="InterPro" id="IPR003439">
    <property type="entry name" value="ABC_transporter-like_ATP-bd"/>
</dbReference>
<accession>A0A239PLW4</accession>
<protein>
    <submittedName>
        <fullName evidence="5">ABC-2 type transport system ATP-binding protein</fullName>
    </submittedName>
</protein>
<dbReference type="PANTHER" id="PTHR42711">
    <property type="entry name" value="ABC TRANSPORTER ATP-BINDING PROTEIN"/>
    <property type="match status" value="1"/>
</dbReference>
<sequence length="308" mass="33392">MTNAIEISGLRKVYAAQGNAPAKEALKGVDLAIPAGSIFGLLGPNGAGKSTMINILAGLVNKTAGKVEIWGFDQDVNPRQSRAAIGIMPQELNMDPFFTPRASLEVQAGLYGVAKADRWTDELLELVGLTDQANAYARNLSGGMRRRLLLAKALVHRPHILVLDEPTAGVDITLREMLWNNVRKLNEAGMTIILTTHYLEEAEEMCDEIAIINHGELVVRQGTRDLLARTDGKTLVLDTGGRVDVPSLPEGARADWRADGRLAITYPPSTIRADALLDALRAGGVPIVDVATEQPDLEDVFVEMTRDR</sequence>
<dbReference type="PROSITE" id="PS50893">
    <property type="entry name" value="ABC_TRANSPORTER_2"/>
    <property type="match status" value="1"/>
</dbReference>
<dbReference type="RefSeq" id="WP_089342685.1">
    <property type="nucleotide sequence ID" value="NZ_CP067129.1"/>
</dbReference>
<dbReference type="GO" id="GO:0005524">
    <property type="term" value="F:ATP binding"/>
    <property type="evidence" value="ECO:0007669"/>
    <property type="project" value="UniProtKB-KW"/>
</dbReference>
<organism evidence="5 6">
    <name type="scientific">Paracoccus seriniphilus</name>
    <dbReference type="NCBI Taxonomy" id="184748"/>
    <lineage>
        <taxon>Bacteria</taxon>
        <taxon>Pseudomonadati</taxon>
        <taxon>Pseudomonadota</taxon>
        <taxon>Alphaproteobacteria</taxon>
        <taxon>Rhodobacterales</taxon>
        <taxon>Paracoccaceae</taxon>
        <taxon>Paracoccus</taxon>
    </lineage>
</organism>
<keyword evidence="2" id="KW-0547">Nucleotide-binding</keyword>
<dbReference type="Pfam" id="PF00005">
    <property type="entry name" value="ABC_tran"/>
    <property type="match status" value="1"/>
</dbReference>
<dbReference type="InterPro" id="IPR050763">
    <property type="entry name" value="ABC_transporter_ATP-binding"/>
</dbReference>
<evidence type="ECO:0000259" key="4">
    <source>
        <dbReference type="PROSITE" id="PS50893"/>
    </source>
</evidence>
<gene>
    <name evidence="5" type="ORF">SAMN05444959_101352</name>
</gene>
<evidence type="ECO:0000256" key="2">
    <source>
        <dbReference type="ARBA" id="ARBA00022741"/>
    </source>
</evidence>
<dbReference type="SMART" id="SM00382">
    <property type="entry name" value="AAA"/>
    <property type="match status" value="1"/>
</dbReference>
<proteinExistence type="predicted"/>
<evidence type="ECO:0000256" key="3">
    <source>
        <dbReference type="ARBA" id="ARBA00022840"/>
    </source>
</evidence>
<dbReference type="Proteomes" id="UP000198307">
    <property type="component" value="Unassembled WGS sequence"/>
</dbReference>
<dbReference type="InterPro" id="IPR027417">
    <property type="entry name" value="P-loop_NTPase"/>
</dbReference>
<keyword evidence="6" id="KW-1185">Reference proteome</keyword>
<keyword evidence="3 5" id="KW-0067">ATP-binding</keyword>
<dbReference type="InterPro" id="IPR017871">
    <property type="entry name" value="ABC_transporter-like_CS"/>
</dbReference>
<feature type="domain" description="ABC transporter" evidence="4">
    <location>
        <begin position="5"/>
        <end position="239"/>
    </location>
</feature>
<dbReference type="PANTHER" id="PTHR42711:SF15">
    <property type="entry name" value="ABC-TYPE MULTIDRUG TRANSPORT SYSTEM, ATPASE COMPONENT"/>
    <property type="match status" value="1"/>
</dbReference>
<dbReference type="EMBL" id="FZQB01000001">
    <property type="protein sequence ID" value="SNT68792.1"/>
    <property type="molecule type" value="Genomic_DNA"/>
</dbReference>
<evidence type="ECO:0000256" key="1">
    <source>
        <dbReference type="ARBA" id="ARBA00022448"/>
    </source>
</evidence>
<dbReference type="AlphaFoldDB" id="A0A239PLW4"/>
<name>A0A239PLW4_9RHOB</name>
<evidence type="ECO:0000313" key="5">
    <source>
        <dbReference type="EMBL" id="SNT68792.1"/>
    </source>
</evidence>
<dbReference type="OrthoDB" id="9778547at2"/>
<dbReference type="Gene3D" id="3.40.50.300">
    <property type="entry name" value="P-loop containing nucleotide triphosphate hydrolases"/>
    <property type="match status" value="1"/>
</dbReference>
<dbReference type="InterPro" id="IPR003593">
    <property type="entry name" value="AAA+_ATPase"/>
</dbReference>
<dbReference type="GO" id="GO:0016887">
    <property type="term" value="F:ATP hydrolysis activity"/>
    <property type="evidence" value="ECO:0007669"/>
    <property type="project" value="InterPro"/>
</dbReference>
<dbReference type="SUPFAM" id="SSF52540">
    <property type="entry name" value="P-loop containing nucleoside triphosphate hydrolases"/>
    <property type="match status" value="1"/>
</dbReference>
<dbReference type="PROSITE" id="PS00211">
    <property type="entry name" value="ABC_TRANSPORTER_1"/>
    <property type="match status" value="1"/>
</dbReference>
<keyword evidence="1" id="KW-0813">Transport</keyword>
<reference evidence="5 6" key="1">
    <citation type="submission" date="2017-07" db="EMBL/GenBank/DDBJ databases">
        <authorList>
            <person name="Sun Z.S."/>
            <person name="Albrecht U."/>
            <person name="Echele G."/>
            <person name="Lee C.C."/>
        </authorList>
    </citation>
    <scope>NUCLEOTIDE SEQUENCE [LARGE SCALE GENOMIC DNA]</scope>
    <source>
        <strain evidence="5 6">DSM 14827</strain>
    </source>
</reference>
<evidence type="ECO:0000313" key="6">
    <source>
        <dbReference type="Proteomes" id="UP000198307"/>
    </source>
</evidence>